<keyword evidence="1" id="KW-0251">Elongation factor</keyword>
<keyword evidence="1" id="KW-0648">Protein biosynthesis</keyword>
<dbReference type="EMBL" id="AP014864">
    <property type="protein sequence ID" value="BAR84491.1"/>
    <property type="molecule type" value="Genomic_DNA"/>
</dbReference>
<dbReference type="Proteomes" id="UP000055316">
    <property type="component" value="Chromosome"/>
</dbReference>
<gene>
    <name evidence="1" type="ORF">KNN_03647</name>
</gene>
<dbReference type="GO" id="GO:0003746">
    <property type="term" value="F:translation elongation factor activity"/>
    <property type="evidence" value="ECO:0007669"/>
    <property type="project" value="UniProtKB-KW"/>
</dbReference>
<evidence type="ECO:0000313" key="2">
    <source>
        <dbReference type="Proteomes" id="UP000055316"/>
    </source>
</evidence>
<proteinExistence type="predicted"/>
<name>A0A9W4EUN4_BACTO</name>
<dbReference type="AlphaFoldDB" id="A0A9W4EUN4"/>
<sequence length="60" mass="7433">MLLNKIIPKRIKCTYIINKIQTPLFKIEEDKLEIRSFTMLYEKLKYIFSQYFSENISYKY</sequence>
<accession>A0A9W4EUN4</accession>
<organism evidence="1 2">
    <name type="scientific">Bacillus thuringiensis subsp. tolworthi</name>
    <dbReference type="NCBI Taxonomy" id="1442"/>
    <lineage>
        <taxon>Bacteria</taxon>
        <taxon>Bacillati</taxon>
        <taxon>Bacillota</taxon>
        <taxon>Bacilli</taxon>
        <taxon>Bacillales</taxon>
        <taxon>Bacillaceae</taxon>
        <taxon>Bacillus</taxon>
        <taxon>Bacillus cereus group</taxon>
    </lineage>
</organism>
<evidence type="ECO:0000313" key="1">
    <source>
        <dbReference type="EMBL" id="BAR84491.1"/>
    </source>
</evidence>
<reference evidence="1 2" key="1">
    <citation type="submission" date="2015-05" db="EMBL/GenBank/DDBJ databases">
        <title>Whole genome sequence of Bacillus thuringiensis serovar tolworthi Pasteur Institute Standard strain.</title>
        <authorList>
            <person name="Kanda K."/>
            <person name="Nakashima K."/>
            <person name="Nagano Y."/>
        </authorList>
    </citation>
    <scope>NUCLEOTIDE SEQUENCE [LARGE SCALE GENOMIC DNA]</scope>
    <source>
        <strain evidence="1 2">Pasteur Institute Standard strain</strain>
    </source>
</reference>
<protein>
    <submittedName>
        <fullName evidence="1">Elongation factor 2</fullName>
    </submittedName>
</protein>